<sequence length="78" mass="8214">MITINVTKAKAIAHDMRRAARAAEFAPHDEVIAKRIPGVAEADAEAARAAIRAKYAAMQAEIDAASTPDEIKAALETG</sequence>
<evidence type="ECO:0000313" key="1">
    <source>
        <dbReference type="EMBL" id="CAB4139423.1"/>
    </source>
</evidence>
<dbReference type="EMBL" id="LR796353">
    <property type="protein sequence ID" value="CAB4139423.1"/>
    <property type="molecule type" value="Genomic_DNA"/>
</dbReference>
<reference evidence="1" key="1">
    <citation type="submission" date="2020-04" db="EMBL/GenBank/DDBJ databases">
        <authorList>
            <person name="Chiriac C."/>
            <person name="Salcher M."/>
            <person name="Ghai R."/>
            <person name="Kavagutti S V."/>
        </authorList>
    </citation>
    <scope>NUCLEOTIDE SEQUENCE</scope>
</reference>
<organism evidence="1">
    <name type="scientific">uncultured Caudovirales phage</name>
    <dbReference type="NCBI Taxonomy" id="2100421"/>
    <lineage>
        <taxon>Viruses</taxon>
        <taxon>Duplodnaviria</taxon>
        <taxon>Heunggongvirae</taxon>
        <taxon>Uroviricota</taxon>
        <taxon>Caudoviricetes</taxon>
        <taxon>Peduoviridae</taxon>
        <taxon>Maltschvirus</taxon>
        <taxon>Maltschvirus maltsch</taxon>
    </lineage>
</organism>
<proteinExistence type="predicted"/>
<accession>A0A6J5M1P4</accession>
<gene>
    <name evidence="1" type="ORF">UFOVP345_46</name>
</gene>
<name>A0A6J5M1P4_9CAUD</name>
<protein>
    <submittedName>
        <fullName evidence="1">Uncharacterized protein</fullName>
    </submittedName>
</protein>